<dbReference type="PANTHER" id="PTHR42743:SF4">
    <property type="entry name" value="BRANCHED-CHAIN-AMINO-ACID AMINOTRANSFERASE-RELATED"/>
    <property type="match status" value="1"/>
</dbReference>
<dbReference type="NCBIfam" id="NF005146">
    <property type="entry name" value="PRK06606.1"/>
    <property type="match status" value="1"/>
</dbReference>
<dbReference type="Gene3D" id="3.20.10.10">
    <property type="entry name" value="D-amino Acid Aminotransferase, subunit A, domain 2"/>
    <property type="match status" value="1"/>
</dbReference>
<evidence type="ECO:0000256" key="9">
    <source>
        <dbReference type="ARBA" id="ARBA00022679"/>
    </source>
</evidence>
<dbReference type="RefSeq" id="WP_348264274.1">
    <property type="nucleotide sequence ID" value="NZ_CP121196.1"/>
</dbReference>
<protein>
    <recommendedName>
        <fullName evidence="17">Branched-chain-amino-acid aminotransferase</fullName>
        <shortName evidence="17">BCAT</shortName>
        <ecNumber evidence="17">2.6.1.42</ecNumber>
    </recommendedName>
</protein>
<gene>
    <name evidence="17" type="primary">ilvE</name>
    <name evidence="18" type="ORF">P8935_07005</name>
</gene>
<accession>A0AAU7DP13</accession>
<keyword evidence="11 17" id="KW-0100">Branched-chain amino acid biosynthesis</keyword>
<dbReference type="InterPro" id="IPR018300">
    <property type="entry name" value="Aminotrans_IV_CS"/>
</dbReference>
<evidence type="ECO:0000256" key="7">
    <source>
        <dbReference type="ARBA" id="ARBA00022576"/>
    </source>
</evidence>
<comment type="pathway">
    <text evidence="5 17">Amino-acid biosynthesis; L-leucine biosynthesis; L-leucine from 3-methyl-2-oxobutanoate: step 4/4.</text>
</comment>
<name>A0AAU7DP13_9BACT</name>
<comment type="pathway">
    <text evidence="4 17">Amino-acid biosynthesis; L-valine biosynthesis; L-valine from pyruvate: step 4/4.</text>
</comment>
<comment type="catalytic activity">
    <reaction evidence="14 17">
        <text>L-leucine + 2-oxoglutarate = 4-methyl-2-oxopentanoate + L-glutamate</text>
        <dbReference type="Rhea" id="RHEA:18321"/>
        <dbReference type="ChEBI" id="CHEBI:16810"/>
        <dbReference type="ChEBI" id="CHEBI:17865"/>
        <dbReference type="ChEBI" id="CHEBI:29985"/>
        <dbReference type="ChEBI" id="CHEBI:57427"/>
        <dbReference type="EC" id="2.6.1.42"/>
    </reaction>
</comment>
<dbReference type="EC" id="2.6.1.42" evidence="17"/>
<keyword evidence="8 17" id="KW-0028">Amino-acid biosynthesis</keyword>
<comment type="pathway">
    <text evidence="3 17">Amino-acid biosynthesis; L-isoleucine biosynthesis; L-isoleucine from 2-oxobutanoate: step 4/4.</text>
</comment>
<evidence type="ECO:0000256" key="6">
    <source>
        <dbReference type="ARBA" id="ARBA00009320"/>
    </source>
</evidence>
<dbReference type="SUPFAM" id="SSF56752">
    <property type="entry name" value="D-aminoacid aminotransferase-like PLP-dependent enzymes"/>
    <property type="match status" value="1"/>
</dbReference>
<dbReference type="InterPro" id="IPR036038">
    <property type="entry name" value="Aminotransferase-like"/>
</dbReference>
<dbReference type="InterPro" id="IPR001544">
    <property type="entry name" value="Aminotrans_IV"/>
</dbReference>
<comment type="similarity">
    <text evidence="6 15">Belongs to the class-IV pyridoxal-phosphate-dependent aminotransferase family.</text>
</comment>
<evidence type="ECO:0000313" key="18">
    <source>
        <dbReference type="EMBL" id="XBH19059.1"/>
    </source>
</evidence>
<keyword evidence="7 17" id="KW-0032">Aminotransferase</keyword>
<evidence type="ECO:0000256" key="1">
    <source>
        <dbReference type="ARBA" id="ARBA00001933"/>
    </source>
</evidence>
<dbReference type="GO" id="GO:0008652">
    <property type="term" value="P:amino acid biosynthetic process"/>
    <property type="evidence" value="ECO:0007669"/>
    <property type="project" value="UniProtKB-KW"/>
</dbReference>
<evidence type="ECO:0000256" key="8">
    <source>
        <dbReference type="ARBA" id="ARBA00022605"/>
    </source>
</evidence>
<dbReference type="EMBL" id="CP121196">
    <property type="protein sequence ID" value="XBH19059.1"/>
    <property type="molecule type" value="Genomic_DNA"/>
</dbReference>
<comment type="cofactor">
    <cofactor evidence="1 16">
        <name>pyridoxal 5'-phosphate</name>
        <dbReference type="ChEBI" id="CHEBI:597326"/>
    </cofactor>
</comment>
<dbReference type="GO" id="GO:0009082">
    <property type="term" value="P:branched-chain amino acid biosynthetic process"/>
    <property type="evidence" value="ECO:0007669"/>
    <property type="project" value="UniProtKB-KW"/>
</dbReference>
<keyword evidence="10 16" id="KW-0663">Pyridoxal phosphate</keyword>
<evidence type="ECO:0000256" key="13">
    <source>
        <dbReference type="ARBA" id="ARBA00048798"/>
    </source>
</evidence>
<dbReference type="PROSITE" id="PS00770">
    <property type="entry name" value="AA_TRANSFER_CLASS_4"/>
    <property type="match status" value="1"/>
</dbReference>
<evidence type="ECO:0000256" key="17">
    <source>
        <dbReference type="RuleBase" id="RU364094"/>
    </source>
</evidence>
<reference evidence="18" key="1">
    <citation type="submission" date="2023-03" db="EMBL/GenBank/DDBJ databases">
        <title>Edaphobacter sp.</title>
        <authorList>
            <person name="Huber K.J."/>
            <person name="Papendorf J."/>
            <person name="Pilke C."/>
            <person name="Bunk B."/>
            <person name="Sproeer C."/>
            <person name="Pester M."/>
        </authorList>
    </citation>
    <scope>NUCLEOTIDE SEQUENCE</scope>
    <source>
        <strain evidence="18">DSM 110680</strain>
    </source>
</reference>
<proteinExistence type="inferred from homology"/>
<evidence type="ECO:0000256" key="15">
    <source>
        <dbReference type="RuleBase" id="RU004106"/>
    </source>
</evidence>
<comment type="catalytic activity">
    <reaction evidence="13 17">
        <text>L-isoleucine + 2-oxoglutarate = (S)-3-methyl-2-oxopentanoate + L-glutamate</text>
        <dbReference type="Rhea" id="RHEA:24801"/>
        <dbReference type="ChEBI" id="CHEBI:16810"/>
        <dbReference type="ChEBI" id="CHEBI:29985"/>
        <dbReference type="ChEBI" id="CHEBI:35146"/>
        <dbReference type="ChEBI" id="CHEBI:58045"/>
        <dbReference type="EC" id="2.6.1.42"/>
    </reaction>
</comment>
<dbReference type="Gene3D" id="3.30.470.10">
    <property type="match status" value="1"/>
</dbReference>
<dbReference type="Pfam" id="PF01063">
    <property type="entry name" value="Aminotran_4"/>
    <property type="match status" value="1"/>
</dbReference>
<evidence type="ECO:0000256" key="2">
    <source>
        <dbReference type="ARBA" id="ARBA00003109"/>
    </source>
</evidence>
<sequence>MKATADPNLIVYFDGKYMPLRDAQVNILTHALHYGTGVFEGIRAHWVPTDDDLFILRAHEHYERWKKNCGILRIQVPATVPELCAITVELMRRNAFHTNVYVRPLAYKSAERVGVSTDDQDAFAIVALPFGEYLHSDKGLHAGVSSWRRIEDNAIPARAKICGAYVNSALASDDARLAGFDEAIFLNENGHVAEGATCNIFMVRDGKLITPSVTENALEGITRNCIMELAFREMGLRVIERPIDRSELYVCDELFFTGTAVGVAPIVRVDHREVKTGTIGAVTHSIQKLYFDATRGHLQAYWNWLTPVYQSRMKHEQELVSIVD</sequence>
<evidence type="ECO:0000256" key="10">
    <source>
        <dbReference type="ARBA" id="ARBA00022898"/>
    </source>
</evidence>
<evidence type="ECO:0000256" key="3">
    <source>
        <dbReference type="ARBA" id="ARBA00004824"/>
    </source>
</evidence>
<dbReference type="PANTHER" id="PTHR42743">
    <property type="entry name" value="AMINO-ACID AMINOTRANSFERASE"/>
    <property type="match status" value="1"/>
</dbReference>
<keyword evidence="9 17" id="KW-0808">Transferase</keyword>
<organism evidence="18">
    <name type="scientific">Telmatobacter sp. DSM 110680</name>
    <dbReference type="NCBI Taxonomy" id="3036704"/>
    <lineage>
        <taxon>Bacteria</taxon>
        <taxon>Pseudomonadati</taxon>
        <taxon>Acidobacteriota</taxon>
        <taxon>Terriglobia</taxon>
        <taxon>Terriglobales</taxon>
        <taxon>Acidobacteriaceae</taxon>
        <taxon>Telmatobacter</taxon>
    </lineage>
</organism>
<dbReference type="InterPro" id="IPR050571">
    <property type="entry name" value="Class-IV_PLP-Dep_Aminotrnsfr"/>
</dbReference>
<dbReference type="GO" id="GO:0004084">
    <property type="term" value="F:branched-chain-amino-acid transaminase activity"/>
    <property type="evidence" value="ECO:0007669"/>
    <property type="project" value="UniProtKB-EC"/>
</dbReference>
<dbReference type="InterPro" id="IPR043132">
    <property type="entry name" value="BCAT-like_C"/>
</dbReference>
<evidence type="ECO:0000256" key="12">
    <source>
        <dbReference type="ARBA" id="ARBA00048212"/>
    </source>
</evidence>
<dbReference type="NCBIfam" id="TIGR01122">
    <property type="entry name" value="ilvE_I"/>
    <property type="match status" value="1"/>
</dbReference>
<evidence type="ECO:0000256" key="14">
    <source>
        <dbReference type="ARBA" id="ARBA00049229"/>
    </source>
</evidence>
<evidence type="ECO:0000256" key="5">
    <source>
        <dbReference type="ARBA" id="ARBA00005072"/>
    </source>
</evidence>
<dbReference type="InterPro" id="IPR043131">
    <property type="entry name" value="BCAT-like_N"/>
</dbReference>
<evidence type="ECO:0000256" key="16">
    <source>
        <dbReference type="RuleBase" id="RU004516"/>
    </source>
</evidence>
<comment type="function">
    <text evidence="2 17">Acts on leucine, isoleucine and valine.</text>
</comment>
<dbReference type="InterPro" id="IPR005785">
    <property type="entry name" value="B_amino_transI"/>
</dbReference>
<evidence type="ECO:0000256" key="4">
    <source>
        <dbReference type="ARBA" id="ARBA00004931"/>
    </source>
</evidence>
<comment type="catalytic activity">
    <reaction evidence="12 17">
        <text>L-valine + 2-oxoglutarate = 3-methyl-2-oxobutanoate + L-glutamate</text>
        <dbReference type="Rhea" id="RHEA:24813"/>
        <dbReference type="ChEBI" id="CHEBI:11851"/>
        <dbReference type="ChEBI" id="CHEBI:16810"/>
        <dbReference type="ChEBI" id="CHEBI:29985"/>
        <dbReference type="ChEBI" id="CHEBI:57762"/>
        <dbReference type="EC" id="2.6.1.42"/>
    </reaction>
</comment>
<dbReference type="FunFam" id="3.20.10.10:FF:000002">
    <property type="entry name" value="D-alanine aminotransferase"/>
    <property type="match status" value="1"/>
</dbReference>
<dbReference type="AlphaFoldDB" id="A0AAU7DP13"/>
<evidence type="ECO:0000256" key="11">
    <source>
        <dbReference type="ARBA" id="ARBA00023304"/>
    </source>
</evidence>